<evidence type="ECO:0000256" key="2">
    <source>
        <dbReference type="ARBA" id="ARBA00022527"/>
    </source>
</evidence>
<sequence length="774" mass="86879">MDTSFEEYVKGNNNVLALVVSDNEDDYDSSVDSVSDNTITTEVEQPIESSPIPKPTVVIPKLRVNDREKSSSSKRWSFISNHSSSSLKRWSMLSSIPSEPSNRSVSGPKDASKRLSSASNFSVDSMGLDNVAKRHTSSDKNSIPSLKRSSTGMSLRHLLNKIVPDDSDKASSINSEKENILVNKETVTPMKSSSNRVPLRTVTNEHTAHRSKSRMSLNKSRHSVHFNPANTDETTVSSRLSKSSSITSLSSKLKFWKRNSVISSSASSRSLRISEPTDFTVMDSSMRTKTSFSDLHKSMYSSQHYITSFPQETPEINRYVKEHPQSRLNPVLLNKKKSGSSLSINNGLKHFSSSSSLSLGGIKNKSSHSSMNVKHKASHSSLHKLQKNRRKSNNGDDRSSISSNTASSINTNYQISLPVPDQVSREKIRNKLKNSTSLLSLNSSIPVFKKEFDESLLQEILTYCDSQQVIDNLRYTDDEIIGILKSLGSASKISNNVWKSDKVGPLSEKNVIFKKIDLGSLDDITYSKKATALHELKVHKYTSDIPGLTKLLRAYVVTSEIANPAGMDNDDLNSLYLILVMRDHGIALSSLVPIDNWRISATLFWNTVAVLANVEQKLQFEHRNLLLDHILVNPMDYSVTLCGLKSSRFQQDDMNTIAFTRLDDPIFFQRNATDNQYDLYSTMRLYLSENSGGQTNTNHPVCAKFEPRSNLLWLHNLSRILLTETDDSKNQVIKEQMFKINSLIDPTLLSRRSMLKRPENDIKNVSDVLRWKKN</sequence>
<dbReference type="EC" id="2.7.11.1" evidence="1"/>
<dbReference type="SMART" id="SM01331">
    <property type="entry name" value="DUF3635"/>
    <property type="match status" value="1"/>
</dbReference>
<evidence type="ECO:0000256" key="9">
    <source>
        <dbReference type="SAM" id="MobiDB-lite"/>
    </source>
</evidence>
<comment type="caution">
    <text evidence="11">The sequence shown here is derived from an EMBL/GenBank/DDBJ whole genome shotgun (WGS) entry which is preliminary data.</text>
</comment>
<keyword evidence="4" id="KW-0547">Nucleotide-binding</keyword>
<dbReference type="PANTHER" id="PTHR24419:SF18">
    <property type="entry name" value="SERINE_THREONINE-PROTEIN KINASE HASPIN"/>
    <property type="match status" value="1"/>
</dbReference>
<feature type="compositionally biased region" description="Basic residues" evidence="9">
    <location>
        <begin position="209"/>
        <end position="224"/>
    </location>
</feature>
<proteinExistence type="predicted"/>
<feature type="region of interest" description="Disordered" evidence="9">
    <location>
        <begin position="355"/>
        <end position="405"/>
    </location>
</feature>
<protein>
    <recommendedName>
        <fullName evidence="1">non-specific serine/threonine protein kinase</fullName>
        <ecNumber evidence="1">2.7.11.1</ecNumber>
    </recommendedName>
</protein>
<dbReference type="Proteomes" id="UP001623330">
    <property type="component" value="Unassembled WGS sequence"/>
</dbReference>
<feature type="compositionally biased region" description="Low complexity" evidence="9">
    <location>
        <begin position="355"/>
        <end position="364"/>
    </location>
</feature>
<evidence type="ECO:0000256" key="1">
    <source>
        <dbReference type="ARBA" id="ARBA00012513"/>
    </source>
</evidence>
<keyword evidence="6" id="KW-0067">ATP-binding</keyword>
<reference evidence="11 12" key="1">
    <citation type="submission" date="2024-05" db="EMBL/GenBank/DDBJ databases">
        <title>Long read based assembly of the Candida bracarensis genome reveals expanded adhesin content.</title>
        <authorList>
            <person name="Marcet-Houben M."/>
            <person name="Ksiezopolska E."/>
            <person name="Gabaldon T."/>
        </authorList>
    </citation>
    <scope>NUCLEOTIDE SEQUENCE [LARGE SCALE GENOMIC DNA]</scope>
    <source>
        <strain evidence="11 12">CBM6</strain>
    </source>
</reference>
<feature type="compositionally biased region" description="Polar residues" evidence="9">
    <location>
        <begin position="96"/>
        <end position="105"/>
    </location>
</feature>
<keyword evidence="3" id="KW-0808">Transferase</keyword>
<comment type="catalytic activity">
    <reaction evidence="7">
        <text>L-threonyl-[protein] + ATP = O-phospho-L-threonyl-[protein] + ADP + H(+)</text>
        <dbReference type="Rhea" id="RHEA:46608"/>
        <dbReference type="Rhea" id="RHEA-COMP:11060"/>
        <dbReference type="Rhea" id="RHEA-COMP:11605"/>
        <dbReference type="ChEBI" id="CHEBI:15378"/>
        <dbReference type="ChEBI" id="CHEBI:30013"/>
        <dbReference type="ChEBI" id="CHEBI:30616"/>
        <dbReference type="ChEBI" id="CHEBI:61977"/>
        <dbReference type="ChEBI" id="CHEBI:456216"/>
        <dbReference type="EC" id="2.7.11.1"/>
    </reaction>
</comment>
<comment type="catalytic activity">
    <reaction evidence="8">
        <text>L-seryl-[protein] + ATP = O-phospho-L-seryl-[protein] + ADP + H(+)</text>
        <dbReference type="Rhea" id="RHEA:17989"/>
        <dbReference type="Rhea" id="RHEA-COMP:9863"/>
        <dbReference type="Rhea" id="RHEA-COMP:11604"/>
        <dbReference type="ChEBI" id="CHEBI:15378"/>
        <dbReference type="ChEBI" id="CHEBI:29999"/>
        <dbReference type="ChEBI" id="CHEBI:30616"/>
        <dbReference type="ChEBI" id="CHEBI:83421"/>
        <dbReference type="ChEBI" id="CHEBI:456216"/>
        <dbReference type="EC" id="2.7.11.1"/>
    </reaction>
</comment>
<keyword evidence="5" id="KW-0418">Kinase</keyword>
<feature type="compositionally biased region" description="Basic residues" evidence="9">
    <location>
        <begin position="373"/>
        <end position="392"/>
    </location>
</feature>
<evidence type="ECO:0000256" key="4">
    <source>
        <dbReference type="ARBA" id="ARBA00022741"/>
    </source>
</evidence>
<gene>
    <name evidence="11" type="ORF">RNJ44_02595</name>
</gene>
<evidence type="ECO:0000256" key="8">
    <source>
        <dbReference type="ARBA" id="ARBA00048679"/>
    </source>
</evidence>
<dbReference type="EMBL" id="JBEVYD010000002">
    <property type="protein sequence ID" value="KAL3234807.1"/>
    <property type="molecule type" value="Genomic_DNA"/>
</dbReference>
<feature type="region of interest" description="Disordered" evidence="9">
    <location>
        <begin position="94"/>
        <end position="118"/>
    </location>
</feature>
<feature type="region of interest" description="Disordered" evidence="9">
    <location>
        <begin position="203"/>
        <end position="235"/>
    </location>
</feature>
<feature type="domain" description="Serine/threonine-protein kinase haspin C-terminal" evidence="10">
    <location>
        <begin position="665"/>
        <end position="770"/>
    </location>
</feature>
<accession>A0ABR4NZP1</accession>
<dbReference type="Pfam" id="PF12330">
    <property type="entry name" value="Haspin_kinase"/>
    <property type="match status" value="1"/>
</dbReference>
<evidence type="ECO:0000256" key="7">
    <source>
        <dbReference type="ARBA" id="ARBA00047899"/>
    </source>
</evidence>
<keyword evidence="2" id="KW-0723">Serine/threonine-protein kinase</keyword>
<evidence type="ECO:0000313" key="12">
    <source>
        <dbReference type="Proteomes" id="UP001623330"/>
    </source>
</evidence>
<dbReference type="Gene3D" id="1.10.510.10">
    <property type="entry name" value="Transferase(Phosphotransferase) domain 1"/>
    <property type="match status" value="1"/>
</dbReference>
<dbReference type="PANTHER" id="PTHR24419">
    <property type="entry name" value="INTERLEUKIN-1 RECEPTOR-ASSOCIATED KINASE"/>
    <property type="match status" value="1"/>
</dbReference>
<dbReference type="InterPro" id="IPR024604">
    <property type="entry name" value="GSG2_C"/>
</dbReference>
<evidence type="ECO:0000259" key="10">
    <source>
        <dbReference type="SMART" id="SM01331"/>
    </source>
</evidence>
<organism evidence="11 12">
    <name type="scientific">Nakaseomyces bracarensis</name>
    <dbReference type="NCBI Taxonomy" id="273131"/>
    <lineage>
        <taxon>Eukaryota</taxon>
        <taxon>Fungi</taxon>
        <taxon>Dikarya</taxon>
        <taxon>Ascomycota</taxon>
        <taxon>Saccharomycotina</taxon>
        <taxon>Saccharomycetes</taxon>
        <taxon>Saccharomycetales</taxon>
        <taxon>Saccharomycetaceae</taxon>
        <taxon>Nakaseomyces</taxon>
    </lineage>
</organism>
<evidence type="ECO:0000256" key="5">
    <source>
        <dbReference type="ARBA" id="ARBA00022777"/>
    </source>
</evidence>
<name>A0ABR4NZP1_9SACH</name>
<evidence type="ECO:0000256" key="6">
    <source>
        <dbReference type="ARBA" id="ARBA00022840"/>
    </source>
</evidence>
<keyword evidence="12" id="KW-1185">Reference proteome</keyword>
<evidence type="ECO:0000256" key="3">
    <source>
        <dbReference type="ARBA" id="ARBA00022679"/>
    </source>
</evidence>
<evidence type="ECO:0000313" key="11">
    <source>
        <dbReference type="EMBL" id="KAL3234807.1"/>
    </source>
</evidence>